<evidence type="ECO:0000256" key="1">
    <source>
        <dbReference type="SAM" id="MobiDB-lite"/>
    </source>
</evidence>
<protein>
    <submittedName>
        <fullName evidence="2">Uncharacterized protein</fullName>
    </submittedName>
</protein>
<comment type="caution">
    <text evidence="2">The sequence shown here is derived from an EMBL/GenBank/DDBJ whole genome shotgun (WGS) entry which is preliminary data.</text>
</comment>
<dbReference type="EMBL" id="JAKKZF010000111">
    <property type="protein sequence ID" value="MCG0066538.1"/>
    <property type="molecule type" value="Genomic_DNA"/>
</dbReference>
<sequence>MPATTASPARTRKTPAEPRVLENFYTVAEAAVRLKLRDADDPTTKGEKVLRDGVNLHGWPCHRYPNRLLFSDSDLAEIAELHRNRKDKRAGRRSPTSGYRPRRSRTKTPASGS</sequence>
<gene>
    <name evidence="2" type="ORF">L0F81_25190</name>
</gene>
<keyword evidence="3" id="KW-1185">Reference proteome</keyword>
<accession>A0ABS9JLW7</accession>
<name>A0ABS9JLW7_9ACTN</name>
<evidence type="ECO:0000313" key="3">
    <source>
        <dbReference type="Proteomes" id="UP001299012"/>
    </source>
</evidence>
<dbReference type="Proteomes" id="UP001299012">
    <property type="component" value="Unassembled WGS sequence"/>
</dbReference>
<feature type="region of interest" description="Disordered" evidence="1">
    <location>
        <begin position="82"/>
        <end position="113"/>
    </location>
</feature>
<proteinExistence type="predicted"/>
<reference evidence="2 3" key="1">
    <citation type="submission" date="2022-01" db="EMBL/GenBank/DDBJ databases">
        <title>Draft Genome Sequences of Seven Type Strains of the Genus Streptomyces.</title>
        <authorList>
            <person name="Aziz S."/>
            <person name="Coretto E."/>
            <person name="Chronakova A."/>
            <person name="Sproer C."/>
            <person name="Huber K."/>
            <person name="Nouioui I."/>
            <person name="Gross H."/>
        </authorList>
    </citation>
    <scope>NUCLEOTIDE SEQUENCE [LARGE SCALE GENOMIC DNA]</scope>
    <source>
        <strain evidence="2 3">DSM 41685</strain>
    </source>
</reference>
<evidence type="ECO:0000313" key="2">
    <source>
        <dbReference type="EMBL" id="MCG0066538.1"/>
    </source>
</evidence>
<feature type="compositionally biased region" description="Basic residues" evidence="1">
    <location>
        <begin position="83"/>
        <end position="92"/>
    </location>
</feature>
<organism evidence="2 3">
    <name type="scientific">Streptomyces tricolor</name>
    <dbReference type="NCBI Taxonomy" id="68277"/>
    <lineage>
        <taxon>Bacteria</taxon>
        <taxon>Bacillati</taxon>
        <taxon>Actinomycetota</taxon>
        <taxon>Actinomycetes</taxon>
        <taxon>Kitasatosporales</taxon>
        <taxon>Streptomycetaceae</taxon>
        <taxon>Streptomyces</taxon>
        <taxon>Streptomyces violaceoruber group</taxon>
    </lineage>
</organism>
<dbReference type="RefSeq" id="WP_086699132.1">
    <property type="nucleotide sequence ID" value="NZ_JAKKZF010000111.1"/>
</dbReference>